<sequence length="38" mass="4285">MSSIQRTRAPRSAVRAANARRRAGRIAVAKSIHERLNR</sequence>
<evidence type="ECO:0000313" key="2">
    <source>
        <dbReference type="EMBL" id="SVD06956.1"/>
    </source>
</evidence>
<reference evidence="2" key="1">
    <citation type="submission" date="2018-05" db="EMBL/GenBank/DDBJ databases">
        <authorList>
            <person name="Lanie J.A."/>
            <person name="Ng W.-L."/>
            <person name="Kazmierczak K.M."/>
            <person name="Andrzejewski T.M."/>
            <person name="Davidsen T.M."/>
            <person name="Wayne K.J."/>
            <person name="Tettelin H."/>
            <person name="Glass J.I."/>
            <person name="Rusch D."/>
            <person name="Podicherti R."/>
            <person name="Tsui H.-C.T."/>
            <person name="Winkler M.E."/>
        </authorList>
    </citation>
    <scope>NUCLEOTIDE SEQUENCE</scope>
</reference>
<accession>A0A382SAQ9</accession>
<feature type="region of interest" description="Disordered" evidence="1">
    <location>
        <begin position="1"/>
        <end position="23"/>
    </location>
</feature>
<dbReference type="EMBL" id="UINC01127677">
    <property type="protein sequence ID" value="SVD06956.1"/>
    <property type="molecule type" value="Genomic_DNA"/>
</dbReference>
<evidence type="ECO:0000256" key="1">
    <source>
        <dbReference type="SAM" id="MobiDB-lite"/>
    </source>
</evidence>
<proteinExistence type="predicted"/>
<gene>
    <name evidence="2" type="ORF">METZ01_LOCUS359810</name>
</gene>
<name>A0A382SAQ9_9ZZZZ</name>
<dbReference type="AlphaFoldDB" id="A0A382SAQ9"/>
<protein>
    <submittedName>
        <fullName evidence="2">Uncharacterized protein</fullName>
    </submittedName>
</protein>
<organism evidence="2">
    <name type="scientific">marine metagenome</name>
    <dbReference type="NCBI Taxonomy" id="408172"/>
    <lineage>
        <taxon>unclassified sequences</taxon>
        <taxon>metagenomes</taxon>
        <taxon>ecological metagenomes</taxon>
    </lineage>
</organism>